<dbReference type="Gene3D" id="3.40.630.30">
    <property type="match status" value="1"/>
</dbReference>
<feature type="compositionally biased region" description="Basic residues" evidence="1">
    <location>
        <begin position="11"/>
        <end position="21"/>
    </location>
</feature>
<sequence length="139" mass="15536">MSASAGGPGAKHSRRRGRTTGRLRRRLLAYRAVDFRDTHIPQAPSGRASEECLLLVHVRRVVGQVHYRMCERCARGVITDISIDEHFHKTGLGTRALSHLRARHPGVTWRNTLTGRSTRDLVRRMCIPPGDAQPCAHTA</sequence>
<evidence type="ECO:0008006" key="4">
    <source>
        <dbReference type="Google" id="ProtNLM"/>
    </source>
</evidence>
<proteinExistence type="predicted"/>
<organism evidence="2 3">
    <name type="scientific">Streptomyces cremeus</name>
    <dbReference type="NCBI Taxonomy" id="66881"/>
    <lineage>
        <taxon>Bacteria</taxon>
        <taxon>Bacillati</taxon>
        <taxon>Actinomycetota</taxon>
        <taxon>Actinomycetes</taxon>
        <taxon>Kitasatosporales</taxon>
        <taxon>Streptomycetaceae</taxon>
        <taxon>Streptomyces</taxon>
    </lineage>
</organism>
<evidence type="ECO:0000313" key="3">
    <source>
        <dbReference type="Proteomes" id="UP001589718"/>
    </source>
</evidence>
<evidence type="ECO:0000256" key="1">
    <source>
        <dbReference type="SAM" id="MobiDB-lite"/>
    </source>
</evidence>
<dbReference type="EMBL" id="JBHMCR010000008">
    <property type="protein sequence ID" value="MFB9521501.1"/>
    <property type="molecule type" value="Genomic_DNA"/>
</dbReference>
<accession>A0ABV5PEA2</accession>
<dbReference type="Proteomes" id="UP001589718">
    <property type="component" value="Unassembled WGS sequence"/>
</dbReference>
<feature type="region of interest" description="Disordered" evidence="1">
    <location>
        <begin position="1"/>
        <end position="21"/>
    </location>
</feature>
<protein>
    <recommendedName>
        <fullName evidence="4">N-acetyltransferase</fullName>
    </recommendedName>
</protein>
<dbReference type="RefSeq" id="WP_345227402.1">
    <property type="nucleotide sequence ID" value="NZ_BAAAXE010000014.1"/>
</dbReference>
<name>A0ABV5PEA2_STRCM</name>
<gene>
    <name evidence="2" type="ORF">ACFFTU_16275</name>
</gene>
<keyword evidence="3" id="KW-1185">Reference proteome</keyword>
<evidence type="ECO:0000313" key="2">
    <source>
        <dbReference type="EMBL" id="MFB9521501.1"/>
    </source>
</evidence>
<reference evidence="2 3" key="1">
    <citation type="submission" date="2024-09" db="EMBL/GenBank/DDBJ databases">
        <authorList>
            <person name="Sun Q."/>
            <person name="Mori K."/>
        </authorList>
    </citation>
    <scope>NUCLEOTIDE SEQUENCE [LARGE SCALE GENOMIC DNA]</scope>
    <source>
        <strain evidence="2 3">JCM 4362</strain>
    </source>
</reference>
<comment type="caution">
    <text evidence="2">The sequence shown here is derived from an EMBL/GenBank/DDBJ whole genome shotgun (WGS) entry which is preliminary data.</text>
</comment>